<keyword evidence="2" id="KW-0347">Helicase</keyword>
<evidence type="ECO:0000256" key="1">
    <source>
        <dbReference type="ARBA" id="ARBA00022801"/>
    </source>
</evidence>
<sequence length="196" mass="22550">MEWDDAQGTLKAWRRLQIGQLTVKVQPLAKPSEDELHQAMLNGIRDKGLSVLNWTAEAEQLRLRLLCAAKWLPEYDWPAVDDESLLATLETWLLPHMTGVHSLRGLKSLDIYQALRGLLDWVMQQRLDSELPAHYTVPTGSRIAIRYHEDNPPALAVRMQEMFGEAHLIRLSPRGAYRWCWSCFPLPKGRCKSRVI</sequence>
<dbReference type="Pfam" id="PF24473">
    <property type="entry name" value="CON_HrpB"/>
    <property type="match status" value="1"/>
</dbReference>
<dbReference type="Proteomes" id="UP000467488">
    <property type="component" value="Chromosome"/>
</dbReference>
<dbReference type="InterPro" id="IPR056329">
    <property type="entry name" value="CON_HrpB"/>
</dbReference>
<dbReference type="EMBL" id="AP022360">
    <property type="protein sequence ID" value="BBU86579.1"/>
    <property type="molecule type" value="Genomic_DNA"/>
</dbReference>
<evidence type="ECO:0000259" key="4">
    <source>
        <dbReference type="Pfam" id="PF24473"/>
    </source>
</evidence>
<evidence type="ECO:0008006" key="7">
    <source>
        <dbReference type="Google" id="ProtNLM"/>
    </source>
</evidence>
<name>A0A8S0G1V8_ECOLX</name>
<dbReference type="InterPro" id="IPR013689">
    <property type="entry name" value="RNA_helicase_ATP-dep_HrpB_C"/>
</dbReference>
<keyword evidence="2" id="KW-0547">Nucleotide-binding</keyword>
<accession>A0A8S0G1V8</accession>
<evidence type="ECO:0000259" key="3">
    <source>
        <dbReference type="Pfam" id="PF08482"/>
    </source>
</evidence>
<keyword evidence="1" id="KW-0378">Hydrolase</keyword>
<dbReference type="PANTHER" id="PTHR43519:SF1">
    <property type="entry name" value="ATP-DEPENDENT RNA HELICASE HRPB"/>
    <property type="match status" value="1"/>
</dbReference>
<gene>
    <name evidence="5" type="ORF">EIMP300_79790</name>
</gene>
<dbReference type="PANTHER" id="PTHR43519">
    <property type="entry name" value="ATP-DEPENDENT RNA HELICASE HRPB"/>
    <property type="match status" value="1"/>
</dbReference>
<evidence type="ECO:0000313" key="6">
    <source>
        <dbReference type="Proteomes" id="UP000467488"/>
    </source>
</evidence>
<feature type="domain" description="ATP-dependent RNA helicase HrpB C-terminal" evidence="3">
    <location>
        <begin position="92"/>
        <end position="169"/>
    </location>
</feature>
<keyword evidence="2" id="KW-0067">ATP-binding</keyword>
<feature type="domain" description="ATP-dependent RNA helicase HrpB connector region" evidence="4">
    <location>
        <begin position="2"/>
        <end position="28"/>
    </location>
</feature>
<dbReference type="GO" id="GO:0016787">
    <property type="term" value="F:hydrolase activity"/>
    <property type="evidence" value="ECO:0007669"/>
    <property type="project" value="UniProtKB-KW"/>
</dbReference>
<dbReference type="GO" id="GO:0004386">
    <property type="term" value="F:helicase activity"/>
    <property type="evidence" value="ECO:0007669"/>
    <property type="project" value="UniProtKB-KW"/>
</dbReference>
<proteinExistence type="predicted"/>
<organism evidence="5 6">
    <name type="scientific">Escherichia coli</name>
    <dbReference type="NCBI Taxonomy" id="562"/>
    <lineage>
        <taxon>Bacteria</taxon>
        <taxon>Pseudomonadati</taxon>
        <taxon>Pseudomonadota</taxon>
        <taxon>Gammaproteobacteria</taxon>
        <taxon>Enterobacterales</taxon>
        <taxon>Enterobacteriaceae</taxon>
        <taxon>Escherichia</taxon>
    </lineage>
</organism>
<evidence type="ECO:0000256" key="2">
    <source>
        <dbReference type="ARBA" id="ARBA00022806"/>
    </source>
</evidence>
<dbReference type="Pfam" id="PF08482">
    <property type="entry name" value="HrpB_C"/>
    <property type="match status" value="1"/>
</dbReference>
<evidence type="ECO:0000313" key="5">
    <source>
        <dbReference type="EMBL" id="BBU86579.1"/>
    </source>
</evidence>
<dbReference type="AlphaFoldDB" id="A0A8S0G1V8"/>
<protein>
    <recommendedName>
        <fullName evidence="7">ATP-dependent helicase HrpB</fullName>
    </recommendedName>
</protein>
<reference evidence="5 6" key="1">
    <citation type="submission" date="2020-01" db="EMBL/GenBank/DDBJ databases">
        <title>Dynamics of blaIMP-6 dissemination in carbapenem resistant Enterobacteriacea isolated from regional surveillance in Osaka, Japan.</title>
        <authorList>
            <person name="Abe R."/>
            <person name="Akeda Y."/>
            <person name="Sugawara Y."/>
            <person name="Yamamoto N."/>
            <person name="Tomono K."/>
            <person name="Takeuchi D."/>
            <person name="Kawahara R."/>
            <person name="Hamada S."/>
        </authorList>
    </citation>
    <scope>NUCLEOTIDE SEQUENCE [LARGE SCALE GENOMIC DNA]</scope>
    <source>
        <strain evidence="5 6">E300</strain>
    </source>
</reference>